<dbReference type="Gramene" id="KOM26562">
    <property type="protein sequence ID" value="KOM26562"/>
    <property type="gene ID" value="LR48_Vigan293s001300"/>
</dbReference>
<reference evidence="3" key="1">
    <citation type="journal article" date="2015" name="Proc. Natl. Acad. Sci. U.S.A.">
        <title>Genome sequencing of adzuki bean (Vigna angularis) provides insight into high starch and low fat accumulation and domestication.</title>
        <authorList>
            <person name="Yang K."/>
            <person name="Tian Z."/>
            <person name="Chen C."/>
            <person name="Luo L."/>
            <person name="Zhao B."/>
            <person name="Wang Z."/>
            <person name="Yu L."/>
            <person name="Li Y."/>
            <person name="Sun Y."/>
            <person name="Li W."/>
            <person name="Chen Y."/>
            <person name="Li Y."/>
            <person name="Zhang Y."/>
            <person name="Ai D."/>
            <person name="Zhao J."/>
            <person name="Shang C."/>
            <person name="Ma Y."/>
            <person name="Wu B."/>
            <person name="Wang M."/>
            <person name="Gao L."/>
            <person name="Sun D."/>
            <person name="Zhang P."/>
            <person name="Guo F."/>
            <person name="Wang W."/>
            <person name="Li Y."/>
            <person name="Wang J."/>
            <person name="Varshney R.K."/>
            <person name="Wang J."/>
            <person name="Ling H.Q."/>
            <person name="Wan P."/>
        </authorList>
    </citation>
    <scope>NUCLEOTIDE SEQUENCE</scope>
    <source>
        <strain evidence="3">cv. Jingnong 6</strain>
    </source>
</reference>
<evidence type="ECO:0000313" key="3">
    <source>
        <dbReference type="Proteomes" id="UP000053144"/>
    </source>
</evidence>
<proteinExistence type="predicted"/>
<organism evidence="2 3">
    <name type="scientific">Phaseolus angularis</name>
    <name type="common">Azuki bean</name>
    <name type="synonym">Vigna angularis</name>
    <dbReference type="NCBI Taxonomy" id="3914"/>
    <lineage>
        <taxon>Eukaryota</taxon>
        <taxon>Viridiplantae</taxon>
        <taxon>Streptophyta</taxon>
        <taxon>Embryophyta</taxon>
        <taxon>Tracheophyta</taxon>
        <taxon>Spermatophyta</taxon>
        <taxon>Magnoliopsida</taxon>
        <taxon>eudicotyledons</taxon>
        <taxon>Gunneridae</taxon>
        <taxon>Pentapetalae</taxon>
        <taxon>rosids</taxon>
        <taxon>fabids</taxon>
        <taxon>Fabales</taxon>
        <taxon>Fabaceae</taxon>
        <taxon>Papilionoideae</taxon>
        <taxon>50 kb inversion clade</taxon>
        <taxon>NPAAA clade</taxon>
        <taxon>indigoferoid/millettioid clade</taxon>
        <taxon>Phaseoleae</taxon>
        <taxon>Vigna</taxon>
    </lineage>
</organism>
<protein>
    <submittedName>
        <fullName evidence="2">Uncharacterized protein</fullName>
    </submittedName>
</protein>
<feature type="compositionally biased region" description="Low complexity" evidence="1">
    <location>
        <begin position="70"/>
        <end position="80"/>
    </location>
</feature>
<sequence length="125" mass="14225">MSLVMQRHPRSESDPAVDENFETPFPMGCSIFQRKQPQHSMKLFKENNNYIQVPPHPSKSCYGRIGSGNSTPCVSRPSTPSSSVYVSSRYRLSQQHHYHNNHHHHRFENGMASATEKLMQASGVN</sequence>
<evidence type="ECO:0000313" key="2">
    <source>
        <dbReference type="EMBL" id="KOM26562.1"/>
    </source>
</evidence>
<feature type="region of interest" description="Disordered" evidence="1">
    <location>
        <begin position="61"/>
        <end position="80"/>
    </location>
</feature>
<dbReference type="AlphaFoldDB" id="A0A0L9T7K6"/>
<gene>
    <name evidence="2" type="ORF">LR48_Vigan293s001300</name>
</gene>
<accession>A0A0L9T7K6</accession>
<dbReference type="EMBL" id="KQ258329">
    <property type="protein sequence ID" value="KOM26562.1"/>
    <property type="molecule type" value="Genomic_DNA"/>
</dbReference>
<dbReference type="Proteomes" id="UP000053144">
    <property type="component" value="Unassembled WGS sequence"/>
</dbReference>
<evidence type="ECO:0000256" key="1">
    <source>
        <dbReference type="SAM" id="MobiDB-lite"/>
    </source>
</evidence>
<name>A0A0L9T7K6_PHAAN</name>